<feature type="compositionally biased region" description="Low complexity" evidence="1">
    <location>
        <begin position="166"/>
        <end position="186"/>
    </location>
</feature>
<dbReference type="PRINTS" id="PR01301">
    <property type="entry name" value="RGSPROTEIN"/>
</dbReference>
<dbReference type="FunFam" id="1.10.167.10:FF:000001">
    <property type="entry name" value="Putative regulator of g-protein signaling 12"/>
    <property type="match status" value="1"/>
</dbReference>
<dbReference type="Gene3D" id="1.10.167.10">
    <property type="entry name" value="Regulator of G-protein Signalling 4, domain 2"/>
    <property type="match status" value="1"/>
</dbReference>
<evidence type="ECO:0000259" key="3">
    <source>
        <dbReference type="PROSITE" id="PS50132"/>
    </source>
</evidence>
<name>A0A816YPW5_9BILA</name>
<evidence type="ECO:0000256" key="1">
    <source>
        <dbReference type="SAM" id="MobiDB-lite"/>
    </source>
</evidence>
<dbReference type="PANTHER" id="PTHR10845">
    <property type="entry name" value="REGULATOR OF G PROTEIN SIGNALING"/>
    <property type="match status" value="1"/>
</dbReference>
<dbReference type="PANTHER" id="PTHR10845:SF259">
    <property type="entry name" value="RGS DOMAIN-CONTAINING PROTEIN-RELATED"/>
    <property type="match status" value="1"/>
</dbReference>
<feature type="region of interest" description="Disordered" evidence="1">
    <location>
        <begin position="268"/>
        <end position="321"/>
    </location>
</feature>
<dbReference type="EMBL" id="CAJNRG010015325">
    <property type="protein sequence ID" value="CAF2163984.1"/>
    <property type="molecule type" value="Genomic_DNA"/>
</dbReference>
<dbReference type="Proteomes" id="UP000663887">
    <property type="component" value="Unassembled WGS sequence"/>
</dbReference>
<feature type="compositionally biased region" description="Low complexity" evidence="1">
    <location>
        <begin position="465"/>
        <end position="474"/>
    </location>
</feature>
<dbReference type="Pfam" id="PF00615">
    <property type="entry name" value="RGS"/>
    <property type="match status" value="1"/>
</dbReference>
<dbReference type="InterPro" id="IPR036305">
    <property type="entry name" value="RGS_sf"/>
</dbReference>
<feature type="compositionally biased region" description="Low complexity" evidence="1">
    <location>
        <begin position="275"/>
        <end position="285"/>
    </location>
</feature>
<organism evidence="4 5">
    <name type="scientific">Rotaria magnacalcarata</name>
    <dbReference type="NCBI Taxonomy" id="392030"/>
    <lineage>
        <taxon>Eukaryota</taxon>
        <taxon>Metazoa</taxon>
        <taxon>Spiralia</taxon>
        <taxon>Gnathifera</taxon>
        <taxon>Rotifera</taxon>
        <taxon>Eurotatoria</taxon>
        <taxon>Bdelloidea</taxon>
        <taxon>Philodinida</taxon>
        <taxon>Philodinidae</taxon>
        <taxon>Rotaria</taxon>
    </lineage>
</organism>
<evidence type="ECO:0000256" key="2">
    <source>
        <dbReference type="SAM" id="SignalP"/>
    </source>
</evidence>
<dbReference type="InterPro" id="IPR016137">
    <property type="entry name" value="RGS"/>
</dbReference>
<feature type="compositionally biased region" description="Polar residues" evidence="1">
    <location>
        <begin position="453"/>
        <end position="464"/>
    </location>
</feature>
<dbReference type="SUPFAM" id="SSF48097">
    <property type="entry name" value="Regulator of G-protein signaling, RGS"/>
    <property type="match status" value="1"/>
</dbReference>
<feature type="compositionally biased region" description="Low complexity" evidence="1">
    <location>
        <begin position="491"/>
        <end position="501"/>
    </location>
</feature>
<reference evidence="4" key="1">
    <citation type="submission" date="2021-02" db="EMBL/GenBank/DDBJ databases">
        <authorList>
            <person name="Nowell W R."/>
        </authorList>
    </citation>
    <scope>NUCLEOTIDE SEQUENCE</scope>
</reference>
<proteinExistence type="predicted"/>
<feature type="domain" description="RGS" evidence="3">
    <location>
        <begin position="552"/>
        <end position="667"/>
    </location>
</feature>
<evidence type="ECO:0000313" key="5">
    <source>
        <dbReference type="Proteomes" id="UP000663887"/>
    </source>
</evidence>
<feature type="chain" id="PRO_5032706712" description="RGS domain-containing protein" evidence="2">
    <location>
        <begin position="24"/>
        <end position="688"/>
    </location>
</feature>
<dbReference type="AlphaFoldDB" id="A0A816YPW5"/>
<feature type="region of interest" description="Disordered" evidence="1">
    <location>
        <begin position="166"/>
        <end position="213"/>
    </location>
</feature>
<protein>
    <recommendedName>
        <fullName evidence="3">RGS domain-containing protein</fullName>
    </recommendedName>
</protein>
<feature type="compositionally biased region" description="Low complexity" evidence="1">
    <location>
        <begin position="370"/>
        <end position="379"/>
    </location>
</feature>
<gene>
    <name evidence="4" type="ORF">XDN619_LOCUS30742</name>
</gene>
<comment type="caution">
    <text evidence="4">The sequence shown here is derived from an EMBL/GenBank/DDBJ whole genome shotgun (WGS) entry which is preliminary data.</text>
</comment>
<feature type="signal peptide" evidence="2">
    <location>
        <begin position="1"/>
        <end position="23"/>
    </location>
</feature>
<feature type="compositionally biased region" description="Polar residues" evidence="1">
    <location>
        <begin position="286"/>
        <end position="316"/>
    </location>
</feature>
<evidence type="ECO:0000313" key="4">
    <source>
        <dbReference type="EMBL" id="CAF2163984.1"/>
    </source>
</evidence>
<dbReference type="SMART" id="SM00315">
    <property type="entry name" value="RGS"/>
    <property type="match status" value="1"/>
</dbReference>
<dbReference type="InterPro" id="IPR044926">
    <property type="entry name" value="RGS_subdomain_2"/>
</dbReference>
<accession>A0A816YPW5</accession>
<sequence length="688" mass="76188">MSSGITSLLVCLAAFSSSLVVLAQRGESCNATSSPIYDCSQSISSDCKNATFVADRSTFSKNCSQMSLFWDAPVYNMTLLFDSHLIGPYALCLERVMCTTAFFTKNDGSEVEIKWEKFNGPVCFKSQQDTPIMQFRFDAGERWHCYGSFINFFFRQYNECHHKKNATTTPTTAATSRTSYRSTMTSNLASNTNSNIKRHESSTGEDSGVQIDPDSTGKAYLSSITTSTNLVSPLSSISKPINTITTAPKSRSGTASIAMVTSSTVIPPSMEAKLSPSSPSSSTTTLVSRMNSNASTSGTFSETSRSFGQEENSSDSLFGHPTPLTSSSHYVIKCNVNPKTSLSTSPMPLTPRVKVTVQQPSITALQPRYDSSSDNVSSSLVHLKTPKSNKLPIMTTSAPEFSLSGTSTVDDSDEVASYNQYLSPHGRQSNPSPELRKKTFNDWAKSKQRSLTRSKSEINTIPTEQSQQQLTTSQIKPEATSCASEDEDANSRVSASSNSSDMTKKKKSKAATIAKDFKSRAANLIRRRTTEANLSEKSLTPSREDVQSWEQSFDALLRHRYGQALFRAFLRTEFSEENLEFWLACDEFRVCKEPKRSAKAKKIYMDFIAIGAPKQVNLDTETRMSTIANIDNPPLDTFDRAQRRIQGLMEKDSYQRFLKSELYINLLRRTSYPAQQRRTTTEISSKSS</sequence>
<feature type="region of interest" description="Disordered" evidence="1">
    <location>
        <begin position="442"/>
        <end position="512"/>
    </location>
</feature>
<feature type="region of interest" description="Disordered" evidence="1">
    <location>
        <begin position="364"/>
        <end position="383"/>
    </location>
</feature>
<keyword evidence="2" id="KW-0732">Signal</keyword>
<dbReference type="PROSITE" id="PS50132">
    <property type="entry name" value="RGS"/>
    <property type="match status" value="1"/>
</dbReference>